<comment type="caution">
    <text evidence="1">The sequence shown here is derived from an EMBL/GenBank/DDBJ whole genome shotgun (WGS) entry which is preliminary data.</text>
</comment>
<dbReference type="HOGENOM" id="CLU_534864_0_0_7"/>
<protein>
    <recommendedName>
        <fullName evidence="3">VWFA domain-containing protein</fullName>
    </recommendedName>
</protein>
<evidence type="ECO:0008006" key="3">
    <source>
        <dbReference type="Google" id="ProtNLM"/>
    </source>
</evidence>
<dbReference type="EMBL" id="AZHW01001243">
    <property type="protein sequence ID" value="ETW93403.1"/>
    <property type="molecule type" value="Genomic_DNA"/>
</dbReference>
<sequence>MNWQEVVADVWPRVRQKHLWPEIAMPVVDEIDTPAAMRMHDKQITLNVESCRTLAEHLPAETVVEALLDHGVSHYTRCPWDFATHLQLYASAKAELGRKSLAKVATDAFINVVANTSCVKDLPTPIPDIYRYLGGGALEGALTALYTSIWGINLDGSGDPALVRRLARIPYLDRQQWTHSLRRFARLLQPLFEHEMRQRQPNPLALGRHGLDSYSQEEALQGLQAFAQHVPDIEQFREVVGDFAEDLSRLGLGAGRGRRKTVDADVLYYMQLAQTYHLPVRRLPMSRSGTLEPYSHVPWEASKPVQDIDLWTSFGKLLPGVSQTWVRREGVTYGQREGTPDCLVMLDSSGSMTNPREHLSFAVLGAGCAVEAYLRREATIAVYNFSDAHADGKTVLPFSADRQAIYHSLCEYHGGGTSLKLRDIETLRRTAASPVPDLLLITDMQITNLEDVISYLIGIEGRITVIYIGENNAIDRFRHVTCHHPRLQMYGVQDRKDIPQIVLGQVKQYFTTTLSRSGQTTATSFRI</sequence>
<dbReference type="SUPFAM" id="SSF53300">
    <property type="entry name" value="vWA-like"/>
    <property type="match status" value="1"/>
</dbReference>
<organism evidence="1 2">
    <name type="scientific">Entotheonella factor</name>
    <dbReference type="NCBI Taxonomy" id="1429438"/>
    <lineage>
        <taxon>Bacteria</taxon>
        <taxon>Pseudomonadati</taxon>
        <taxon>Nitrospinota/Tectimicrobiota group</taxon>
        <taxon>Candidatus Tectimicrobiota</taxon>
        <taxon>Candidatus Entotheonellia</taxon>
        <taxon>Candidatus Entotheonellales</taxon>
        <taxon>Candidatus Entotheonellaceae</taxon>
        <taxon>Candidatus Entotheonella</taxon>
    </lineage>
</organism>
<keyword evidence="2" id="KW-1185">Reference proteome</keyword>
<dbReference type="InterPro" id="IPR036465">
    <property type="entry name" value="vWFA_dom_sf"/>
</dbReference>
<dbReference type="Proteomes" id="UP000019141">
    <property type="component" value="Unassembled WGS sequence"/>
</dbReference>
<gene>
    <name evidence="1" type="ORF">ETSY1_39380</name>
</gene>
<evidence type="ECO:0000313" key="2">
    <source>
        <dbReference type="Proteomes" id="UP000019141"/>
    </source>
</evidence>
<evidence type="ECO:0000313" key="1">
    <source>
        <dbReference type="EMBL" id="ETW93403.1"/>
    </source>
</evidence>
<name>W4L5P0_ENTF1</name>
<proteinExistence type="predicted"/>
<reference evidence="1 2" key="1">
    <citation type="journal article" date="2014" name="Nature">
        <title>An environmental bacterial taxon with a large and distinct metabolic repertoire.</title>
        <authorList>
            <person name="Wilson M.C."/>
            <person name="Mori T."/>
            <person name="Ruckert C."/>
            <person name="Uria A.R."/>
            <person name="Helf M.J."/>
            <person name="Takada K."/>
            <person name="Gernert C."/>
            <person name="Steffens U.A."/>
            <person name="Heycke N."/>
            <person name="Schmitt S."/>
            <person name="Rinke C."/>
            <person name="Helfrich E.J."/>
            <person name="Brachmann A.O."/>
            <person name="Gurgui C."/>
            <person name="Wakimoto T."/>
            <person name="Kracht M."/>
            <person name="Crusemann M."/>
            <person name="Hentschel U."/>
            <person name="Abe I."/>
            <person name="Matsunaga S."/>
            <person name="Kalinowski J."/>
            <person name="Takeyama H."/>
            <person name="Piel J."/>
        </authorList>
    </citation>
    <scope>NUCLEOTIDE SEQUENCE [LARGE SCALE GENOMIC DNA]</scope>
    <source>
        <strain evidence="2">TSY1</strain>
    </source>
</reference>
<accession>W4L5P0</accession>
<dbReference type="AlphaFoldDB" id="W4L5P0"/>